<dbReference type="NCBIfam" id="TIGR00254">
    <property type="entry name" value="GGDEF"/>
    <property type="match status" value="1"/>
</dbReference>
<dbReference type="GO" id="GO:0052621">
    <property type="term" value="F:diguanylate cyclase activity"/>
    <property type="evidence" value="ECO:0007669"/>
    <property type="project" value="TreeGrafter"/>
</dbReference>
<dbReference type="CDD" id="cd01949">
    <property type="entry name" value="GGDEF"/>
    <property type="match status" value="1"/>
</dbReference>
<dbReference type="EMBL" id="CP001287">
    <property type="protein sequence ID" value="ACK64615.1"/>
    <property type="molecule type" value="Genomic_DNA"/>
</dbReference>
<organism evidence="3 4">
    <name type="scientific">Rippkaea orientalis (strain PCC 8801 / RF-1)</name>
    <name type="common">Cyanothece sp. (strain PCC 8801)</name>
    <dbReference type="NCBI Taxonomy" id="41431"/>
    <lineage>
        <taxon>Bacteria</taxon>
        <taxon>Bacillati</taxon>
        <taxon>Cyanobacteriota</taxon>
        <taxon>Cyanophyceae</taxon>
        <taxon>Oscillatoriophycideae</taxon>
        <taxon>Chroococcales</taxon>
        <taxon>Aphanothecaceae</taxon>
        <taxon>Rippkaea</taxon>
        <taxon>Rippkaea orientalis</taxon>
    </lineage>
</organism>
<keyword evidence="1" id="KW-1133">Transmembrane helix</keyword>
<sequence>MTANDLLSRLVKALSSCSKSVILALALILVILIGVIDYWIKVDLSLSIFYLFPIILVTWFINQAMGFSFCCLCTFIWLIADSAAKIYPYPLLPYWNASVRLGFFSIITYLISQIKNAYEREKILARTDSLTGAFNNRFFREILQIEINRCYRYQHPLTLAYFDVDNFKQVNDQLGYSSGDHLLQLITQIIQKNIRQTDTLARLGGDEFALLLPETDYNQGQIVLRRVQEELLLTIESEKVPIGFSIGALTHNIAPESVDKALEKVDSLMYTVKKQGKNGLKHEII</sequence>
<evidence type="ECO:0000313" key="4">
    <source>
        <dbReference type="Proteomes" id="UP000008204"/>
    </source>
</evidence>
<dbReference type="InterPro" id="IPR029787">
    <property type="entry name" value="Nucleotide_cyclase"/>
</dbReference>
<dbReference type="SUPFAM" id="SSF55073">
    <property type="entry name" value="Nucleotide cyclase"/>
    <property type="match status" value="1"/>
</dbReference>
<gene>
    <name evidence="3" type="ordered locus">PCC8801_0524</name>
</gene>
<dbReference type="SMART" id="SM00267">
    <property type="entry name" value="GGDEF"/>
    <property type="match status" value="1"/>
</dbReference>
<evidence type="ECO:0000256" key="1">
    <source>
        <dbReference type="SAM" id="Phobius"/>
    </source>
</evidence>
<evidence type="ECO:0000259" key="2">
    <source>
        <dbReference type="PROSITE" id="PS50887"/>
    </source>
</evidence>
<dbReference type="OrthoDB" id="9115at2"/>
<dbReference type="AlphaFoldDB" id="B7JVP4"/>
<proteinExistence type="predicted"/>
<dbReference type="Proteomes" id="UP000008204">
    <property type="component" value="Chromosome"/>
</dbReference>
<dbReference type="PANTHER" id="PTHR45138">
    <property type="entry name" value="REGULATORY COMPONENTS OF SENSORY TRANSDUCTION SYSTEM"/>
    <property type="match status" value="1"/>
</dbReference>
<dbReference type="FunFam" id="3.30.70.270:FF:000001">
    <property type="entry name" value="Diguanylate cyclase domain protein"/>
    <property type="match status" value="1"/>
</dbReference>
<accession>B7JVP4</accession>
<feature type="transmembrane region" description="Helical" evidence="1">
    <location>
        <begin position="20"/>
        <end position="40"/>
    </location>
</feature>
<evidence type="ECO:0000313" key="3">
    <source>
        <dbReference type="EMBL" id="ACK64615.1"/>
    </source>
</evidence>
<protein>
    <submittedName>
        <fullName evidence="3">Diguanylate cyclase</fullName>
    </submittedName>
</protein>
<keyword evidence="1" id="KW-0472">Membrane</keyword>
<dbReference type="PANTHER" id="PTHR45138:SF9">
    <property type="entry name" value="DIGUANYLATE CYCLASE DGCM-RELATED"/>
    <property type="match status" value="1"/>
</dbReference>
<name>B7JVP4_RIPO1</name>
<dbReference type="PROSITE" id="PS50887">
    <property type="entry name" value="GGDEF"/>
    <property type="match status" value="1"/>
</dbReference>
<reference evidence="4" key="1">
    <citation type="journal article" date="2011" name="MBio">
        <title>Novel metabolic attributes of the genus Cyanothece, comprising a group of unicellular nitrogen-fixing Cyanobacteria.</title>
        <authorList>
            <person name="Bandyopadhyay A."/>
            <person name="Elvitigala T."/>
            <person name="Welsh E."/>
            <person name="Stockel J."/>
            <person name="Liberton M."/>
            <person name="Min H."/>
            <person name="Sherman L.A."/>
            <person name="Pakrasi H.B."/>
        </authorList>
    </citation>
    <scope>NUCLEOTIDE SEQUENCE [LARGE SCALE GENOMIC DNA]</scope>
    <source>
        <strain evidence="4">PCC 8801</strain>
    </source>
</reference>
<dbReference type="Gene3D" id="3.30.70.270">
    <property type="match status" value="1"/>
</dbReference>
<keyword evidence="1" id="KW-0812">Transmembrane</keyword>
<dbReference type="STRING" id="41431.PCC8801_0524"/>
<dbReference type="InterPro" id="IPR043128">
    <property type="entry name" value="Rev_trsase/Diguanyl_cyclase"/>
</dbReference>
<dbReference type="HOGENOM" id="CLU_000445_11_1_3"/>
<keyword evidence="4" id="KW-1185">Reference proteome</keyword>
<feature type="transmembrane region" description="Helical" evidence="1">
    <location>
        <begin position="47"/>
        <end position="80"/>
    </location>
</feature>
<dbReference type="eggNOG" id="COG3706">
    <property type="taxonomic scope" value="Bacteria"/>
</dbReference>
<dbReference type="InterPro" id="IPR000160">
    <property type="entry name" value="GGDEF_dom"/>
</dbReference>
<dbReference type="Pfam" id="PF00990">
    <property type="entry name" value="GGDEF"/>
    <property type="match status" value="1"/>
</dbReference>
<feature type="domain" description="GGDEF" evidence="2">
    <location>
        <begin position="155"/>
        <end position="285"/>
    </location>
</feature>
<dbReference type="InterPro" id="IPR050469">
    <property type="entry name" value="Diguanylate_Cyclase"/>
</dbReference>
<dbReference type="KEGG" id="cyp:PCC8801_0524"/>